<evidence type="ECO:0000313" key="4">
    <source>
        <dbReference type="EMBL" id="KAK1740439.1"/>
    </source>
</evidence>
<organism evidence="4 5">
    <name type="scientific">Skeletonema marinoi</name>
    <dbReference type="NCBI Taxonomy" id="267567"/>
    <lineage>
        <taxon>Eukaryota</taxon>
        <taxon>Sar</taxon>
        <taxon>Stramenopiles</taxon>
        <taxon>Ochrophyta</taxon>
        <taxon>Bacillariophyta</taxon>
        <taxon>Coscinodiscophyceae</taxon>
        <taxon>Thalassiosirophycidae</taxon>
        <taxon>Thalassiosirales</taxon>
        <taxon>Skeletonemataceae</taxon>
        <taxon>Skeletonema</taxon>
        <taxon>Skeletonema marinoi-dohrnii complex</taxon>
    </lineage>
</organism>
<feature type="compositionally biased region" description="Basic and acidic residues" evidence="1">
    <location>
        <begin position="1584"/>
        <end position="1596"/>
    </location>
</feature>
<feature type="transmembrane region" description="Helical" evidence="2">
    <location>
        <begin position="608"/>
        <end position="631"/>
    </location>
</feature>
<dbReference type="PANTHER" id="PTHR11439">
    <property type="entry name" value="GAG-POL-RELATED RETROTRANSPOSON"/>
    <property type="match status" value="1"/>
</dbReference>
<feature type="region of interest" description="Disordered" evidence="1">
    <location>
        <begin position="433"/>
        <end position="464"/>
    </location>
</feature>
<proteinExistence type="predicted"/>
<dbReference type="CDD" id="cd09272">
    <property type="entry name" value="RNase_HI_RT_Ty1"/>
    <property type="match status" value="1"/>
</dbReference>
<accession>A0AAD8Y651</accession>
<feature type="region of interest" description="Disordered" evidence="1">
    <location>
        <begin position="1275"/>
        <end position="1295"/>
    </location>
</feature>
<evidence type="ECO:0000259" key="3">
    <source>
        <dbReference type="PROSITE" id="PS50994"/>
    </source>
</evidence>
<keyword evidence="2" id="KW-0472">Membrane</keyword>
<sequence>MRHRQGSEGIPVIKRLTTALEEQTKVLKDSKTILSEQLSSIADSLTTLTNTLTTLVSANASSKTSWSKMALEIGGITKALSKGSHSSLSNPTNPFSQVLDLNTSNGIKGWQHGVQLPPSMENMDVKVGPTGRKQLRALGDHLRHNGYHSVLNIPTSGTGLPESAPGKTAGGQEIPAVNLSDHVNLATDMQNLTRENTLKFAGFIHGGLQDGLAVPSKRVQKTLDLTTSGNDGLVANMKQQLRIRCDMLMTILQQVTNQASLNSLLAQKDLFTWTKETDGTEFYCGLTVLWLIFELIEPKTVIDARDVEKIIEETTLVKDCDGDVRTYFSTVKKARDELHSRYGTDRMNDQRFTEILFKNLNTVEQEHFKRFISTNYTNWLSDETFDLNKFMAAVDKIYTGLVTSKEWTTSAPEDPKVIALTTANKTMQKKLAKLTSTTTSAGSTNGAGNLKDGKEMAGPQGSTGWNVEKWRTIKKGDSITRPDGLSISGVINTTPNVSDPPGHDHAKWESFRERQREKAAKRKKDNDDSSVSSNTPTAVKKAKLVVNRGNGKKTKFQKKVEVLVTQQGLSHAKALEAVAAIYSDGAPSDSDDDSPEMEGTRKADVQDLILIIFIFVLRLALIPTTLYTSFIVQTTRFIIQLAGSPLTITIAIFNLEASNFSWLVNFFRWILIDSIYIGYVLLQLLQLPFQVLNALYAAIMFWPKFYLQLFGPSSEGRSILSILCNPTGEVISSKAARERFDRDQQLSNCYISLRPTHARCNVFTSLQVDGANSYLASPLNKQVKEGLIAAADTAILIPYFDDPFKLSIPYAYLAQRITEPPDCLLQYLWAMGWHCFWAFCYIFRGCCVLKYRLDDAYLSGLFCNDVHESTSSENNMRVHCFATGSESNTSAKDIISFDTDGIPFIVDSGADCIISHVRDLFEDLTPVEVTIATANGTEVRTRYTGTFNLQLPDDSGTIHSYKIPDTVYDPYTHYNILGIAKLSKFFGDSASSNDPWDKDGTRAESGGTRTHLLWDHGQHELHFLHPTDGPGLPILHLYKGTTIFKTFFSHVSRFYDGAVHFAFSSAYSVAPLQDATENEGDRQPDDDEREWYDPSICHECSPKQKEKRSFKFELGESLLYTKIQKKKKKNKKMKTSVQAISVVYEGVNADGTTHIVRLKDGLKMAVPAAQEAYLQKHLQPSFDNIPQTPLDYKHEVGTGVTQEEAQQLARPNTLSPAQQELLSWHHQLYHLKFKRIFTLARLGFLPKTLLECESTVPLCIECQFGQAHRRPWTSKGKKYRPIQKKSETKPGDGVSVDQIVSAQPGLIPQMSGFLTHERIWGATTFVDHVSDYVYVHLMKTFTIEETLSAKKAFEKIVGMSGNDVKSYRADNGRFADTKWQQSCETLNQELTLCGVGNHRQNGKIEAKNKQLTLAARTLLLHGMRMWPEMISTYFWPFAMKAAAECHNRLTVDVDGNTPESRLYGSMPESYPVKAFHTLFCPVFVLDHRLHSAGGSIPKWEPRSRCGVYLGHSPLHAGNVALVFNPITGRVSPAYHVVFDDTFSTVPYMKAASLPPNWEDLVKNSTEIATDEAYELADDFTKELENGNSEQLERKTDPSPTRITDPFAIVPDQNSQDSEFSLVRESSSVGTPLVQPSEGEKSSQTSSKRVSFDKDMNVAGCSSSNKRTKLNDGTYAQQQAADPLSMPPIINLEEAGLRRSARIAAAKESQDKKTADGVTVFGVSLFTALGTVGSITVPNHRSITDENQNKSSTWTDRCMTKFHEVNELYDGTLNRLHFMSLTTLDGSSNEVFTYRQAMNLDDREDFLDAMEKEIADHTERGHWIIVPRSSMPTGKKAIMSIWSMKRKRLPDGTLLKHKARLCAHGGMQQWGENYWETYSPVVNMLTADLEEDIWMQIPQGVTIESEDGEPRLLKLCKNLYGLKQGSNNWFKHLKKGLMTRGLKPSEIDPIRRGNPRIQESANSMQQIDELVDSLKNGEEKFLLTDEGDIDKFLGIEINHFEDGSFEITQPHLTSLDRNNEWKSSTKSRLLPSEQIILHRDSEGEQRKYTDKWNYRTAVGMLTYLQGNTRPDISVHVHQCARFSIDPKRSHERAIIRIGRYLLTSRERGIIYKPDTSKGLECYVDADFAGSWQKADAESADSVMSRTGYVLMYAGCPIHWSLREVVPLMSMMKELKDIFPIEIQIPNFNCTVHEDNQSCISMATKQKFSPRTKHIALKYHHFRSYVNSKQIEVHYINTHDQLADCLTKPLGANLFFNLQHFIMKDLLPVPDQLFKQLAKCKSIRDADTHYKSREKTPQEIASAKAKLPPVPTPKETIISWGVAFMEVVLEGDEETVLDFYDQMTQYFGLRGKLEAGGMNQML</sequence>
<feature type="transmembrane region" description="Helical" evidence="2">
    <location>
        <begin position="637"/>
        <end position="655"/>
    </location>
</feature>
<feature type="compositionally biased region" description="Low complexity" evidence="1">
    <location>
        <begin position="433"/>
        <end position="449"/>
    </location>
</feature>
<feature type="compositionally biased region" description="Basic and acidic residues" evidence="1">
    <location>
        <begin position="501"/>
        <end position="518"/>
    </location>
</feature>
<dbReference type="SUPFAM" id="SSF53098">
    <property type="entry name" value="Ribonuclease H-like"/>
    <property type="match status" value="1"/>
</dbReference>
<feature type="region of interest" description="Disordered" evidence="1">
    <location>
        <begin position="477"/>
        <end position="544"/>
    </location>
</feature>
<reference evidence="4" key="1">
    <citation type="submission" date="2023-06" db="EMBL/GenBank/DDBJ databases">
        <title>Survivors Of The Sea: Transcriptome response of Skeletonema marinoi to long-term dormancy.</title>
        <authorList>
            <person name="Pinder M.I.M."/>
            <person name="Kourtchenko O."/>
            <person name="Robertson E.K."/>
            <person name="Larsson T."/>
            <person name="Maumus F."/>
            <person name="Osuna-Cruz C.M."/>
            <person name="Vancaester E."/>
            <person name="Stenow R."/>
            <person name="Vandepoele K."/>
            <person name="Ploug H."/>
            <person name="Bruchert V."/>
            <person name="Godhe A."/>
            <person name="Topel M."/>
        </authorList>
    </citation>
    <scope>NUCLEOTIDE SEQUENCE</scope>
    <source>
        <strain evidence="4">R05AC</strain>
    </source>
</reference>
<feature type="region of interest" description="Disordered" evidence="1">
    <location>
        <begin position="1584"/>
        <end position="1680"/>
    </location>
</feature>
<feature type="domain" description="Integrase catalytic" evidence="3">
    <location>
        <begin position="1286"/>
        <end position="1466"/>
    </location>
</feature>
<evidence type="ECO:0000256" key="1">
    <source>
        <dbReference type="SAM" id="MobiDB-lite"/>
    </source>
</evidence>
<feature type="transmembrane region" description="Helical" evidence="2">
    <location>
        <begin position="662"/>
        <end position="681"/>
    </location>
</feature>
<dbReference type="Proteomes" id="UP001224775">
    <property type="component" value="Unassembled WGS sequence"/>
</dbReference>
<evidence type="ECO:0000313" key="5">
    <source>
        <dbReference type="Proteomes" id="UP001224775"/>
    </source>
</evidence>
<dbReference type="PROSITE" id="PS50994">
    <property type="entry name" value="INTEGRASE"/>
    <property type="match status" value="1"/>
</dbReference>
<feature type="region of interest" description="Disordered" evidence="1">
    <location>
        <begin position="149"/>
        <end position="173"/>
    </location>
</feature>
<protein>
    <recommendedName>
        <fullName evidence="3">Integrase catalytic domain-containing protein</fullName>
    </recommendedName>
</protein>
<dbReference type="Pfam" id="PF07727">
    <property type="entry name" value="RVT_2"/>
    <property type="match status" value="1"/>
</dbReference>
<comment type="caution">
    <text evidence="4">The sequence shown here is derived from an EMBL/GenBank/DDBJ whole genome shotgun (WGS) entry which is preliminary data.</text>
</comment>
<keyword evidence="2" id="KW-1133">Transmembrane helix</keyword>
<dbReference type="Gene3D" id="3.30.420.10">
    <property type="entry name" value="Ribonuclease H-like superfamily/Ribonuclease H"/>
    <property type="match status" value="1"/>
</dbReference>
<name>A0AAD8Y651_9STRA</name>
<dbReference type="EMBL" id="JATAAI010000015">
    <property type="protein sequence ID" value="KAK1740439.1"/>
    <property type="molecule type" value="Genomic_DNA"/>
</dbReference>
<dbReference type="GO" id="GO:0003676">
    <property type="term" value="F:nucleic acid binding"/>
    <property type="evidence" value="ECO:0007669"/>
    <property type="project" value="InterPro"/>
</dbReference>
<dbReference type="PANTHER" id="PTHR11439:SF467">
    <property type="entry name" value="INTEGRASE CATALYTIC DOMAIN-CONTAINING PROTEIN"/>
    <property type="match status" value="1"/>
</dbReference>
<dbReference type="InterPro" id="IPR013103">
    <property type="entry name" value="RVT_2"/>
</dbReference>
<keyword evidence="2" id="KW-0812">Transmembrane</keyword>
<evidence type="ECO:0000256" key="2">
    <source>
        <dbReference type="SAM" id="Phobius"/>
    </source>
</evidence>
<gene>
    <name evidence="4" type="ORF">QTG54_008534</name>
</gene>
<feature type="compositionally biased region" description="Polar residues" evidence="1">
    <location>
        <begin position="1611"/>
        <end position="1629"/>
    </location>
</feature>
<dbReference type="InterPro" id="IPR036397">
    <property type="entry name" value="RNaseH_sf"/>
</dbReference>
<dbReference type="GO" id="GO:0015074">
    <property type="term" value="P:DNA integration"/>
    <property type="evidence" value="ECO:0007669"/>
    <property type="project" value="InterPro"/>
</dbReference>
<dbReference type="InterPro" id="IPR012337">
    <property type="entry name" value="RNaseH-like_sf"/>
</dbReference>
<dbReference type="InterPro" id="IPR001584">
    <property type="entry name" value="Integrase_cat-core"/>
</dbReference>
<keyword evidence="5" id="KW-1185">Reference proteome</keyword>
<feature type="transmembrane region" description="Helical" evidence="2">
    <location>
        <begin position="687"/>
        <end position="707"/>
    </location>
</feature>